<organism evidence="1 2">
    <name type="scientific">Xenorhabdus szentirmaii DSM 16338</name>
    <dbReference type="NCBI Taxonomy" id="1427518"/>
    <lineage>
        <taxon>Bacteria</taxon>
        <taxon>Pseudomonadati</taxon>
        <taxon>Pseudomonadota</taxon>
        <taxon>Gammaproteobacteria</taxon>
        <taxon>Enterobacterales</taxon>
        <taxon>Morganellaceae</taxon>
        <taxon>Xenorhabdus</taxon>
    </lineage>
</organism>
<accession>W1IZF7</accession>
<proteinExistence type="predicted"/>
<evidence type="ECO:0000313" key="2">
    <source>
        <dbReference type="Proteomes" id="UP000019202"/>
    </source>
</evidence>
<keyword evidence="2" id="KW-1185">Reference proteome</keyword>
<dbReference type="AlphaFoldDB" id="W1IZF7"/>
<gene>
    <name evidence="1" type="ORF">XSR1_210028</name>
</gene>
<dbReference type="Proteomes" id="UP000019202">
    <property type="component" value="Unassembled WGS sequence"/>
</dbReference>
<protein>
    <submittedName>
        <fullName evidence="1">Uncharacterized protein</fullName>
    </submittedName>
</protein>
<evidence type="ECO:0000313" key="1">
    <source>
        <dbReference type="EMBL" id="CDL82590.1"/>
    </source>
</evidence>
<comment type="caution">
    <text evidence="1">The sequence shown here is derived from an EMBL/GenBank/DDBJ whole genome shotgun (WGS) entry which is preliminary data.</text>
</comment>
<name>W1IZF7_9GAMM</name>
<sequence length="60" mass="6989">MHTVIFTINEFAIHHSSHTTSGLGFLNLFQSSFHSYATLFIYKMKLFPFQANKKTNDIKH</sequence>
<dbReference type="STRING" id="1427518.XSR1_210028"/>
<reference evidence="1" key="1">
    <citation type="submission" date="2013-11" db="EMBL/GenBank/DDBJ databases">
        <title>Draft genome sequence and annotation of the entomopathogenic bacteria, Xenorhabdus cabanillasi strain JM26 and Xenorhabdus szentirmai strain DSM 16338.</title>
        <authorList>
            <person name="Gualtieri M."/>
            <person name="Ogier J.C."/>
            <person name="Pages S."/>
            <person name="Givaudan A."/>
            <person name="Gaudriault S."/>
        </authorList>
    </citation>
    <scope>NUCLEOTIDE SEQUENCE [LARGE SCALE GENOMIC DNA]</scope>
    <source>
        <strain evidence="1">DSM 16338</strain>
    </source>
</reference>
<dbReference type="EMBL" id="CBXF010000079">
    <property type="protein sequence ID" value="CDL82590.1"/>
    <property type="molecule type" value="Genomic_DNA"/>
</dbReference>